<accession>A0ABU3C8J0</accession>
<dbReference type="EMBL" id="JAVRHQ010000006">
    <property type="protein sequence ID" value="MDT0642583.1"/>
    <property type="molecule type" value="Genomic_DNA"/>
</dbReference>
<evidence type="ECO:0000313" key="1">
    <source>
        <dbReference type="EMBL" id="MDT0642583.1"/>
    </source>
</evidence>
<protein>
    <submittedName>
        <fullName evidence="1">Uncharacterized protein</fullName>
    </submittedName>
</protein>
<gene>
    <name evidence="1" type="ORF">RM553_07020</name>
</gene>
<reference evidence="1 2" key="1">
    <citation type="submission" date="2023-09" db="EMBL/GenBank/DDBJ databases">
        <authorList>
            <person name="Rey-Velasco X."/>
        </authorList>
    </citation>
    <scope>NUCLEOTIDE SEQUENCE [LARGE SCALE GENOMIC DNA]</scope>
    <source>
        <strain evidence="1 2">F363</strain>
    </source>
</reference>
<dbReference type="Proteomes" id="UP001262889">
    <property type="component" value="Unassembled WGS sequence"/>
</dbReference>
<sequence>MKKLICLLILISGISCSESDQMSHTEIAKLVAESFINKDIGTLEKYTTSQRYRSLVSVQEMVTSTYSGDTNFEVVRDTVYSDTA</sequence>
<proteinExistence type="predicted"/>
<dbReference type="RefSeq" id="WP_311534240.1">
    <property type="nucleotide sequence ID" value="NZ_JAVRHQ010000006.1"/>
</dbReference>
<organism evidence="1 2">
    <name type="scientific">Autumnicola tepida</name>
    <dbReference type="NCBI Taxonomy" id="3075595"/>
    <lineage>
        <taxon>Bacteria</taxon>
        <taxon>Pseudomonadati</taxon>
        <taxon>Bacteroidota</taxon>
        <taxon>Flavobacteriia</taxon>
        <taxon>Flavobacteriales</taxon>
        <taxon>Flavobacteriaceae</taxon>
        <taxon>Autumnicola</taxon>
    </lineage>
</organism>
<dbReference type="PROSITE" id="PS51257">
    <property type="entry name" value="PROKAR_LIPOPROTEIN"/>
    <property type="match status" value="1"/>
</dbReference>
<comment type="caution">
    <text evidence="1">The sequence shown here is derived from an EMBL/GenBank/DDBJ whole genome shotgun (WGS) entry which is preliminary data.</text>
</comment>
<evidence type="ECO:0000313" key="2">
    <source>
        <dbReference type="Proteomes" id="UP001262889"/>
    </source>
</evidence>
<name>A0ABU3C8J0_9FLAO</name>
<keyword evidence="2" id="KW-1185">Reference proteome</keyword>